<reference evidence="3" key="1">
    <citation type="submission" date="2022-07" db="EMBL/GenBank/DDBJ databases">
        <title>Taxonomic analysis of Microcella humidisoli nov. sp., isolated from riverside soil.</title>
        <authorList>
            <person name="Molina K.M."/>
            <person name="Kim S.B."/>
        </authorList>
    </citation>
    <scope>NUCLEOTIDE SEQUENCE</scope>
    <source>
        <strain evidence="3">MMS21-STM10</strain>
    </source>
</reference>
<dbReference type="SUPFAM" id="SSF51445">
    <property type="entry name" value="(Trans)glycosidases"/>
    <property type="match status" value="1"/>
</dbReference>
<dbReference type="InterPro" id="IPR017853">
    <property type="entry name" value="GH"/>
</dbReference>
<evidence type="ECO:0000259" key="2">
    <source>
        <dbReference type="Pfam" id="PF03537"/>
    </source>
</evidence>
<gene>
    <name evidence="3" type="ORF">NNL39_05590</name>
</gene>
<keyword evidence="4" id="KW-1185">Reference proteome</keyword>
<dbReference type="Proteomes" id="UP001060039">
    <property type="component" value="Chromosome"/>
</dbReference>
<dbReference type="PANTHER" id="PTHR35273">
    <property type="entry name" value="ALPHA-1,4 POLYGALACTOSAMINIDASE, PUTATIVE (AFU_ORTHOLOGUE AFUA_3G07890)-RELATED"/>
    <property type="match status" value="1"/>
</dbReference>
<dbReference type="InterPro" id="IPR013785">
    <property type="entry name" value="Aldolase_TIM"/>
</dbReference>
<evidence type="ECO:0000313" key="4">
    <source>
        <dbReference type="Proteomes" id="UP001060039"/>
    </source>
</evidence>
<evidence type="ECO:0000256" key="1">
    <source>
        <dbReference type="SAM" id="SignalP"/>
    </source>
</evidence>
<organism evidence="3 4">
    <name type="scientific">Microcella humidisoli</name>
    <dbReference type="NCBI Taxonomy" id="2963406"/>
    <lineage>
        <taxon>Bacteria</taxon>
        <taxon>Bacillati</taxon>
        <taxon>Actinomycetota</taxon>
        <taxon>Actinomycetes</taxon>
        <taxon>Micrococcales</taxon>
        <taxon>Microbacteriaceae</taxon>
        <taxon>Microcella</taxon>
    </lineage>
</organism>
<feature type="signal peptide" evidence="1">
    <location>
        <begin position="1"/>
        <end position="33"/>
    </location>
</feature>
<name>A0ABY5G088_9MICO</name>
<accession>A0ABY5G088</accession>
<dbReference type="PANTHER" id="PTHR35273:SF2">
    <property type="entry name" value="ALPHA-GALACTOSIDASE"/>
    <property type="match status" value="1"/>
</dbReference>
<feature type="chain" id="PRO_5046486545" evidence="1">
    <location>
        <begin position="34"/>
        <end position="289"/>
    </location>
</feature>
<proteinExistence type="predicted"/>
<sequence length="289" mass="30450">MTRSGRRARTGFGMLAASIALVLSACSAGPAAAPPEPAPPAERFALPAEGLVDYQLGGASEPSAGVTLVVRDATDEPAPGMPSICYLNGFQTQPGELESWLDEAPEAVLRTAAGDPVIDPNWPDEALLDPRTPEARAAIVDRLGPLIDRCAERGFVAVEFDNLDSYTRSGGVLTADDALALASLLVDWAHDAGLAAGQKNALELGARGRDEAGFDFAVLEECDRWAECAFATAVYGDQVLNIEYADDLRGTWAEVCARGEVPALTVLRDRMLAPPSSPDHVLAHCAPSR</sequence>
<dbReference type="InterPro" id="IPR004352">
    <property type="entry name" value="GH114_TIM-barrel"/>
</dbReference>
<evidence type="ECO:0000313" key="3">
    <source>
        <dbReference type="EMBL" id="UTT63572.1"/>
    </source>
</evidence>
<dbReference type="RefSeq" id="WP_255160703.1">
    <property type="nucleotide sequence ID" value="NZ_CP101497.1"/>
</dbReference>
<keyword evidence="1" id="KW-0732">Signal</keyword>
<dbReference type="EMBL" id="CP101497">
    <property type="protein sequence ID" value="UTT63572.1"/>
    <property type="molecule type" value="Genomic_DNA"/>
</dbReference>
<protein>
    <submittedName>
        <fullName evidence="3">Endo alpha-1,4 polygalactosaminidase</fullName>
    </submittedName>
</protein>
<feature type="domain" description="Glycoside-hydrolase family GH114 TIM-barrel" evidence="2">
    <location>
        <begin position="53"/>
        <end position="271"/>
    </location>
</feature>
<dbReference type="Pfam" id="PF03537">
    <property type="entry name" value="Glyco_hydro_114"/>
    <property type="match status" value="1"/>
</dbReference>
<dbReference type="Gene3D" id="3.20.20.70">
    <property type="entry name" value="Aldolase class I"/>
    <property type="match status" value="1"/>
</dbReference>
<dbReference type="PROSITE" id="PS51257">
    <property type="entry name" value="PROKAR_LIPOPROTEIN"/>
    <property type="match status" value="1"/>
</dbReference>